<reference evidence="11 12" key="1">
    <citation type="journal article" date="2020" name="Mol. Plant">
        <title>The Chromosome-Based Rubber Tree Genome Provides New Insights into Spurge Genome Evolution and Rubber Biosynthesis.</title>
        <authorList>
            <person name="Liu J."/>
            <person name="Shi C."/>
            <person name="Shi C.C."/>
            <person name="Li W."/>
            <person name="Zhang Q.J."/>
            <person name="Zhang Y."/>
            <person name="Li K."/>
            <person name="Lu H.F."/>
            <person name="Shi C."/>
            <person name="Zhu S.T."/>
            <person name="Xiao Z.Y."/>
            <person name="Nan H."/>
            <person name="Yue Y."/>
            <person name="Zhu X.G."/>
            <person name="Wu Y."/>
            <person name="Hong X.N."/>
            <person name="Fan G.Y."/>
            <person name="Tong Y."/>
            <person name="Zhang D."/>
            <person name="Mao C.L."/>
            <person name="Liu Y.L."/>
            <person name="Hao S.J."/>
            <person name="Liu W.Q."/>
            <person name="Lv M.Q."/>
            <person name="Zhang H.B."/>
            <person name="Liu Y."/>
            <person name="Hu-Tang G.R."/>
            <person name="Wang J.P."/>
            <person name="Wang J.H."/>
            <person name="Sun Y.H."/>
            <person name="Ni S.B."/>
            <person name="Chen W.B."/>
            <person name="Zhang X.C."/>
            <person name="Jiao Y.N."/>
            <person name="Eichler E.E."/>
            <person name="Li G.H."/>
            <person name="Liu X."/>
            <person name="Gao L.Z."/>
        </authorList>
    </citation>
    <scope>NUCLEOTIDE SEQUENCE [LARGE SCALE GENOMIC DNA]</scope>
    <source>
        <strain evidence="12">cv. GT1</strain>
        <tissue evidence="11">Leaf</tissue>
    </source>
</reference>
<dbReference type="PROSITE" id="PS00028">
    <property type="entry name" value="ZINC_FINGER_C2H2_1"/>
    <property type="match status" value="2"/>
</dbReference>
<dbReference type="PANTHER" id="PTHR26374:SF470">
    <property type="entry name" value="C2H2-TYPE DOMAIN-CONTAINING PROTEIN"/>
    <property type="match status" value="1"/>
</dbReference>
<dbReference type="SUPFAM" id="SSF57667">
    <property type="entry name" value="beta-beta-alpha zinc fingers"/>
    <property type="match status" value="1"/>
</dbReference>
<organism evidence="11 12">
    <name type="scientific">Hevea brasiliensis</name>
    <name type="common">Para rubber tree</name>
    <name type="synonym">Siphonia brasiliensis</name>
    <dbReference type="NCBI Taxonomy" id="3981"/>
    <lineage>
        <taxon>Eukaryota</taxon>
        <taxon>Viridiplantae</taxon>
        <taxon>Streptophyta</taxon>
        <taxon>Embryophyta</taxon>
        <taxon>Tracheophyta</taxon>
        <taxon>Spermatophyta</taxon>
        <taxon>Magnoliopsida</taxon>
        <taxon>eudicotyledons</taxon>
        <taxon>Gunneridae</taxon>
        <taxon>Pentapetalae</taxon>
        <taxon>rosids</taxon>
        <taxon>fabids</taxon>
        <taxon>Malpighiales</taxon>
        <taxon>Euphorbiaceae</taxon>
        <taxon>Crotonoideae</taxon>
        <taxon>Micrandreae</taxon>
        <taxon>Hevea</taxon>
    </lineage>
</organism>
<evidence type="ECO:0000256" key="6">
    <source>
        <dbReference type="ARBA" id="ARBA00023015"/>
    </source>
</evidence>
<dbReference type="InterPro" id="IPR036236">
    <property type="entry name" value="Znf_C2H2_sf"/>
</dbReference>
<dbReference type="GO" id="GO:0010200">
    <property type="term" value="P:response to chitin"/>
    <property type="evidence" value="ECO:0007669"/>
    <property type="project" value="TreeGrafter"/>
</dbReference>
<sequence>MSVKGTCGAMHWVKSKEKPVNIQTSKLNAYISNPNSPTSQQPPLVSKFQPILNSHSHSFMAMKRTRDNDGDIESLDMAKCLILLSHTLQNNNPRKPFKTHDDDSNLFECKTCNRKFPSFQALGGHRASHKKPRLMGENINNNYNNKPRSVKLLTSLESSAGKPKMHQCSICGMEFALGQALGGHMRRHRAAMTQGFSFAHDHRVVSKLPVLRRSNSIKRVFGMDLNLTPLENDLEYLFGKMAPKVDPLI</sequence>
<keyword evidence="12" id="KW-1185">Reference proteome</keyword>
<evidence type="ECO:0000256" key="9">
    <source>
        <dbReference type="PROSITE-ProRule" id="PRU00042"/>
    </source>
</evidence>
<evidence type="ECO:0000313" key="11">
    <source>
        <dbReference type="EMBL" id="KAF2306127.1"/>
    </source>
</evidence>
<feature type="domain" description="C2H2-type" evidence="10">
    <location>
        <begin position="166"/>
        <end position="193"/>
    </location>
</feature>
<keyword evidence="5" id="KW-0862">Zinc</keyword>
<comment type="caution">
    <text evidence="11">The sequence shown here is derived from an EMBL/GenBank/DDBJ whole genome shotgun (WGS) entry which is preliminary data.</text>
</comment>
<dbReference type="GO" id="GO:0005634">
    <property type="term" value="C:nucleus"/>
    <property type="evidence" value="ECO:0007669"/>
    <property type="project" value="UniProtKB-SubCell"/>
</dbReference>
<dbReference type="GO" id="GO:0006950">
    <property type="term" value="P:response to stress"/>
    <property type="evidence" value="ECO:0007669"/>
    <property type="project" value="TreeGrafter"/>
</dbReference>
<evidence type="ECO:0000256" key="8">
    <source>
        <dbReference type="ARBA" id="ARBA00023242"/>
    </source>
</evidence>
<dbReference type="GO" id="GO:0008270">
    <property type="term" value="F:zinc ion binding"/>
    <property type="evidence" value="ECO:0007669"/>
    <property type="project" value="UniProtKB-KW"/>
</dbReference>
<evidence type="ECO:0000256" key="7">
    <source>
        <dbReference type="ARBA" id="ARBA00023163"/>
    </source>
</evidence>
<feature type="domain" description="C2H2-type" evidence="10">
    <location>
        <begin position="107"/>
        <end position="134"/>
    </location>
</feature>
<dbReference type="AlphaFoldDB" id="A0A6A6M020"/>
<evidence type="ECO:0000256" key="5">
    <source>
        <dbReference type="ARBA" id="ARBA00022833"/>
    </source>
</evidence>
<evidence type="ECO:0000256" key="2">
    <source>
        <dbReference type="ARBA" id="ARBA00022723"/>
    </source>
</evidence>
<dbReference type="Gene3D" id="3.30.160.60">
    <property type="entry name" value="Classic Zinc Finger"/>
    <property type="match status" value="1"/>
</dbReference>
<keyword evidence="4 9" id="KW-0863">Zinc-finger</keyword>
<accession>A0A6A6M020</accession>
<evidence type="ECO:0000256" key="1">
    <source>
        <dbReference type="ARBA" id="ARBA00004123"/>
    </source>
</evidence>
<dbReference type="PROSITE" id="PS50157">
    <property type="entry name" value="ZINC_FINGER_C2H2_2"/>
    <property type="match status" value="2"/>
</dbReference>
<dbReference type="Proteomes" id="UP000467840">
    <property type="component" value="Chromosome 9"/>
</dbReference>
<dbReference type="Pfam" id="PF13912">
    <property type="entry name" value="zf-C2H2_6"/>
    <property type="match status" value="2"/>
</dbReference>
<evidence type="ECO:0000256" key="4">
    <source>
        <dbReference type="ARBA" id="ARBA00022771"/>
    </source>
</evidence>
<keyword evidence="3" id="KW-0677">Repeat</keyword>
<dbReference type="PANTHER" id="PTHR26374">
    <property type="entry name" value="ZINC FINGER PROTEIN ZAT5"/>
    <property type="match status" value="1"/>
</dbReference>
<gene>
    <name evidence="11" type="ORF">GH714_012918</name>
</gene>
<dbReference type="EMBL" id="JAAGAX010000008">
    <property type="protein sequence ID" value="KAF2306127.1"/>
    <property type="molecule type" value="Genomic_DNA"/>
</dbReference>
<name>A0A6A6M020_HEVBR</name>
<dbReference type="InterPro" id="IPR013087">
    <property type="entry name" value="Znf_C2H2_type"/>
</dbReference>
<keyword evidence="6" id="KW-0805">Transcription regulation</keyword>
<evidence type="ECO:0000313" key="12">
    <source>
        <dbReference type="Proteomes" id="UP000467840"/>
    </source>
</evidence>
<keyword evidence="8" id="KW-0539">Nucleus</keyword>
<proteinExistence type="predicted"/>
<protein>
    <recommendedName>
        <fullName evidence="10">C2H2-type domain-containing protein</fullName>
    </recommendedName>
</protein>
<dbReference type="SMART" id="SM00355">
    <property type="entry name" value="ZnF_C2H2"/>
    <property type="match status" value="2"/>
</dbReference>
<keyword evidence="2" id="KW-0479">Metal-binding</keyword>
<evidence type="ECO:0000259" key="10">
    <source>
        <dbReference type="PROSITE" id="PS50157"/>
    </source>
</evidence>
<evidence type="ECO:0000256" key="3">
    <source>
        <dbReference type="ARBA" id="ARBA00022737"/>
    </source>
</evidence>
<comment type="subcellular location">
    <subcellularLocation>
        <location evidence="1">Nucleus</location>
    </subcellularLocation>
</comment>
<keyword evidence="7" id="KW-0804">Transcription</keyword>